<accession>A0A1Q9WBD6</accession>
<name>A0A1Q9WBD6_9MYCO</name>
<proteinExistence type="predicted"/>
<protein>
    <submittedName>
        <fullName evidence="1">Uncharacterized protein</fullName>
    </submittedName>
</protein>
<evidence type="ECO:0000313" key="1">
    <source>
        <dbReference type="EMBL" id="OHT90727.1"/>
    </source>
</evidence>
<comment type="caution">
    <text evidence="1">The sequence shown here is derived from an EMBL/GenBank/DDBJ whole genome shotgun (WGS) entry which is preliminary data.</text>
</comment>
<reference evidence="1 2" key="1">
    <citation type="submission" date="2016-10" db="EMBL/GenBank/DDBJ databases">
        <title>Evaluation of Human, Animal and Environmental Mycobacterium chelonae Isolates by Core Genome Phylogenomic Analysis, Targeted Gene Comparison, and Anti-microbial Susceptibility Patterns: A Tale of Mistaken Identities.</title>
        <authorList>
            <person name="Fogelson S.B."/>
            <person name="Camus A.C."/>
            <person name="Lorenz W."/>
            <person name="Vasireddy R."/>
            <person name="Vasireddy S."/>
            <person name="Smith T."/>
            <person name="Brown-Elliott B.A."/>
            <person name="Wallace R.J.Jr."/>
            <person name="Hasan N.A."/>
            <person name="Reischl U."/>
            <person name="Sanchez S."/>
        </authorList>
    </citation>
    <scope>NUCLEOTIDE SEQUENCE [LARGE SCALE GENOMIC DNA]</scope>
    <source>
        <strain evidence="1 2">24999</strain>
    </source>
</reference>
<sequence length="97" mass="10367">MNTLTAQQLVNAITDAGLPVPGSHDVSGLRCPQVGCLDDIESDTISVMTFPSTGRAELYAGSIPDMFQIANVVVRFDASVPPGNRRSYETVLARTLE</sequence>
<gene>
    <name evidence="1" type="ORF">BKG61_26965</name>
</gene>
<accession>A0A1S1JY39</accession>
<evidence type="ECO:0000313" key="2">
    <source>
        <dbReference type="Proteomes" id="UP000179636"/>
    </source>
</evidence>
<dbReference type="EMBL" id="MLHV01000038">
    <property type="protein sequence ID" value="OHT90727.1"/>
    <property type="molecule type" value="Genomic_DNA"/>
</dbReference>
<dbReference type="Proteomes" id="UP000179636">
    <property type="component" value="Unassembled WGS sequence"/>
</dbReference>
<organism evidence="1 2">
    <name type="scientific">Mycobacterium syngnathidarum</name>
    <dbReference type="NCBI Taxonomy" id="1908205"/>
    <lineage>
        <taxon>Bacteria</taxon>
        <taxon>Bacillati</taxon>
        <taxon>Actinomycetota</taxon>
        <taxon>Actinomycetes</taxon>
        <taxon>Mycobacteriales</taxon>
        <taxon>Mycobacteriaceae</taxon>
        <taxon>Mycobacterium</taxon>
    </lineage>
</organism>
<keyword evidence="2" id="KW-1185">Reference proteome</keyword>
<dbReference type="AlphaFoldDB" id="A0A1Q9WBD6"/>